<evidence type="ECO:0000313" key="3">
    <source>
        <dbReference type="Proteomes" id="UP001589896"/>
    </source>
</evidence>
<keyword evidence="2" id="KW-0547">Nucleotide-binding</keyword>
<dbReference type="InterPro" id="IPR027417">
    <property type="entry name" value="P-loop_NTPase"/>
</dbReference>
<dbReference type="RefSeq" id="WP_386666082.1">
    <property type="nucleotide sequence ID" value="NZ_JBHLTG010000001.1"/>
</dbReference>
<comment type="caution">
    <text evidence="2">The sequence shown here is derived from an EMBL/GenBank/DDBJ whole genome shotgun (WGS) entry which is preliminary data.</text>
</comment>
<protein>
    <submittedName>
        <fullName evidence="2">ATP-binding protein</fullName>
    </submittedName>
</protein>
<evidence type="ECO:0000313" key="2">
    <source>
        <dbReference type="EMBL" id="MFC0677502.1"/>
    </source>
</evidence>
<dbReference type="InterPro" id="IPR003593">
    <property type="entry name" value="AAA+_ATPase"/>
</dbReference>
<dbReference type="SMART" id="SM00382">
    <property type="entry name" value="AAA"/>
    <property type="match status" value="1"/>
</dbReference>
<keyword evidence="2" id="KW-0067">ATP-binding</keyword>
<dbReference type="SUPFAM" id="SSF52540">
    <property type="entry name" value="P-loop containing nucleoside triphosphate hydrolases"/>
    <property type="match status" value="1"/>
</dbReference>
<accession>A0ABV6RM91</accession>
<evidence type="ECO:0000259" key="1">
    <source>
        <dbReference type="SMART" id="SM00382"/>
    </source>
</evidence>
<dbReference type="PANTHER" id="PTHR30050:SF4">
    <property type="entry name" value="ATP-BINDING PROTEIN RV3427C IN INSERTION SEQUENCE-RELATED"/>
    <property type="match status" value="1"/>
</dbReference>
<dbReference type="PANTHER" id="PTHR30050">
    <property type="entry name" value="CHROMOSOMAL REPLICATION INITIATOR PROTEIN DNAA"/>
    <property type="match status" value="1"/>
</dbReference>
<dbReference type="Gene3D" id="3.40.50.300">
    <property type="entry name" value="P-loop containing nucleotide triphosphate hydrolases"/>
    <property type="match status" value="1"/>
</dbReference>
<sequence length="266" mass="29440">MTSPNPCAIDDSYLATDTCPKHGEVQIRVIDSPFCEPGEKSTLIKGECPQCRAERIDRETAVARREREAVVLLETKRLLRDAGIPPRFASKTFAGFDADSQGARKNLRVCEAFVERFPQQLENGTTLVMTGRPGTGKTHLATAITRGVIERHGKVARYIGASDLMRSIKETYRPGSERTEREVIAEFASIDLLVVDEVGIQVGSDTEKQLMFEVFNGRYGALKPTVLLSNLTTEELGAYLGDRLMDRFREGGAVLVFDGESRRGRA</sequence>
<organism evidence="2 3">
    <name type="scientific">Lysobacter korlensis</name>
    <dbReference type="NCBI Taxonomy" id="553636"/>
    <lineage>
        <taxon>Bacteria</taxon>
        <taxon>Pseudomonadati</taxon>
        <taxon>Pseudomonadota</taxon>
        <taxon>Gammaproteobacteria</taxon>
        <taxon>Lysobacterales</taxon>
        <taxon>Lysobacteraceae</taxon>
        <taxon>Lysobacter</taxon>
    </lineage>
</organism>
<dbReference type="Pfam" id="PF01695">
    <property type="entry name" value="IstB_IS21"/>
    <property type="match status" value="1"/>
</dbReference>
<reference evidence="2 3" key="1">
    <citation type="submission" date="2024-09" db="EMBL/GenBank/DDBJ databases">
        <authorList>
            <person name="Sun Q."/>
            <person name="Mori K."/>
        </authorList>
    </citation>
    <scope>NUCLEOTIDE SEQUENCE [LARGE SCALE GENOMIC DNA]</scope>
    <source>
        <strain evidence="2 3">KCTC 23076</strain>
    </source>
</reference>
<gene>
    <name evidence="2" type="ORF">ACFFGH_06515</name>
</gene>
<keyword evidence="3" id="KW-1185">Reference proteome</keyword>
<name>A0ABV6RM91_9GAMM</name>
<dbReference type="CDD" id="cd00009">
    <property type="entry name" value="AAA"/>
    <property type="match status" value="1"/>
</dbReference>
<feature type="domain" description="AAA+ ATPase" evidence="1">
    <location>
        <begin position="123"/>
        <end position="255"/>
    </location>
</feature>
<dbReference type="InterPro" id="IPR002611">
    <property type="entry name" value="IstB_ATP-bd"/>
</dbReference>
<dbReference type="GO" id="GO:0005524">
    <property type="term" value="F:ATP binding"/>
    <property type="evidence" value="ECO:0007669"/>
    <property type="project" value="UniProtKB-KW"/>
</dbReference>
<proteinExistence type="predicted"/>
<dbReference type="EMBL" id="JBHLTG010000001">
    <property type="protein sequence ID" value="MFC0677502.1"/>
    <property type="molecule type" value="Genomic_DNA"/>
</dbReference>
<dbReference type="Proteomes" id="UP001589896">
    <property type="component" value="Unassembled WGS sequence"/>
</dbReference>